<dbReference type="Proteomes" id="UP000254834">
    <property type="component" value="Chromosome"/>
</dbReference>
<dbReference type="RefSeq" id="WP_115585976.1">
    <property type="nucleotide sequence ID" value="NZ_CP025544.1"/>
</dbReference>
<name>A0A345ZCE4_9BACT</name>
<evidence type="ECO:0000313" key="2">
    <source>
        <dbReference type="Proteomes" id="UP000254834"/>
    </source>
</evidence>
<evidence type="ECO:0000313" key="1">
    <source>
        <dbReference type="EMBL" id="AXK60961.1"/>
    </source>
</evidence>
<reference evidence="1 2" key="1">
    <citation type="submission" date="2017-12" db="EMBL/GenBank/DDBJ databases">
        <title>Chromulinavorax destructans is a abundant pathogen of dominant heterotrophic picoflagllates.</title>
        <authorList>
            <person name="Deeg C.M."/>
            <person name="Zimmer M."/>
            <person name="Suttle C.A."/>
        </authorList>
    </citation>
    <scope>NUCLEOTIDE SEQUENCE [LARGE SCALE GENOMIC DNA]</scope>
    <source>
        <strain evidence="1 2">SeV1</strain>
    </source>
</reference>
<dbReference type="EMBL" id="CP025544">
    <property type="protein sequence ID" value="AXK60961.1"/>
    <property type="molecule type" value="Genomic_DNA"/>
</dbReference>
<keyword evidence="2" id="KW-1185">Reference proteome</keyword>
<accession>A0A345ZCE4</accession>
<organism evidence="1 2">
    <name type="scientific">Candidatus Chromulinivorax destructor</name>
    <dbReference type="NCBI Taxonomy" id="2066483"/>
    <lineage>
        <taxon>Bacteria</taxon>
        <taxon>Candidatus Babelota</taxon>
        <taxon>Candidatus Babeliae</taxon>
        <taxon>Candidatus Babeliales</taxon>
        <taxon>Candidatus Chromulinivoraceae</taxon>
        <taxon>Candidatus Chromulinivorax</taxon>
    </lineage>
</organism>
<dbReference type="KEGG" id="cdes:C0J27_04475"/>
<protein>
    <submittedName>
        <fullName evidence="1">Uncharacterized protein</fullName>
    </submittedName>
</protein>
<proteinExistence type="predicted"/>
<gene>
    <name evidence="1" type="ORF">C0J27_04475</name>
</gene>
<sequence>MKKHTQLTLFFAIAICYTPLSVTSDNNNGPYGPDKIIPIVMQIVTNISLNIMSNMISKSANEYMNNMLNGSKAPSKYRVESISLSELNNDEYLQLRSRSIQKNINTALSGQKQNNNQKPHMHLDQTNEEDAVLFAQAQARASHSNYFRIRRNELEPQLDLKSLQTTISEISKKTPRGQTATVYIDFNKNELEKPVYSPQMAQAHNLYQGTVAQALTEIRKQNPQIQIITNTPAKKLGKTQGFTYGNLDDKHAPATLNGFRVINPKEKQSEPKDFIIMHPPVQTPEEISAYIGKQVQNQNKMNAKKLSWYQWIFAANSSHVAYKPVEKDHVHSYLHDMTSQISRQEINQHIHHAHAKKAEDQKSMSIMQSFAAFLTAKHNNTINQIDVMSEIADRKLAQNKNSHSPQKVFKPESQLDLPIAPSHTIECNRKNSQPLQSHQNVNLLKNSTETDFERKRKQLLKVKLDNLANMELQALEGKSYTNEEISHAREPLTDELVRMHMNNTLSKK</sequence>
<dbReference type="AlphaFoldDB" id="A0A345ZCE4"/>